<name>A0A1H4CCT2_BIZPA</name>
<dbReference type="AlphaFoldDB" id="A0A1H4CCT2"/>
<dbReference type="InterPro" id="IPR016039">
    <property type="entry name" value="Thiolase-like"/>
</dbReference>
<proteinExistence type="predicted"/>
<dbReference type="Proteomes" id="UP000198846">
    <property type="component" value="Unassembled WGS sequence"/>
</dbReference>
<evidence type="ECO:0000313" key="3">
    <source>
        <dbReference type="Proteomes" id="UP000198846"/>
    </source>
</evidence>
<dbReference type="SUPFAM" id="SSF53901">
    <property type="entry name" value="Thiolase-like"/>
    <property type="match status" value="1"/>
</dbReference>
<dbReference type="Gene3D" id="3.40.47.10">
    <property type="match status" value="1"/>
</dbReference>
<evidence type="ECO:0000313" key="2">
    <source>
        <dbReference type="EMBL" id="SEA58186.1"/>
    </source>
</evidence>
<feature type="domain" description="Beta-ketoacyl synthase-like N-terminal" evidence="1">
    <location>
        <begin position="42"/>
        <end position="169"/>
    </location>
</feature>
<organism evidence="2 3">
    <name type="scientific">Bizionia paragorgiae</name>
    <dbReference type="NCBI Taxonomy" id="283786"/>
    <lineage>
        <taxon>Bacteria</taxon>
        <taxon>Pseudomonadati</taxon>
        <taxon>Bacteroidota</taxon>
        <taxon>Flavobacteriia</taxon>
        <taxon>Flavobacteriales</taxon>
        <taxon>Flavobacteriaceae</taxon>
        <taxon>Bizionia</taxon>
    </lineage>
</organism>
<dbReference type="STRING" id="283786.SAMN04487990_11932"/>
<dbReference type="GO" id="GO:0016746">
    <property type="term" value="F:acyltransferase activity"/>
    <property type="evidence" value="ECO:0007669"/>
    <property type="project" value="InterPro"/>
</dbReference>
<protein>
    <submittedName>
        <fullName evidence="2">Beta-ketoacyl synthase, N-terminal domain</fullName>
    </submittedName>
</protein>
<dbReference type="EMBL" id="FNQK01000019">
    <property type="protein sequence ID" value="SEA58186.1"/>
    <property type="molecule type" value="Genomic_DNA"/>
</dbReference>
<reference evidence="2 3" key="1">
    <citation type="submission" date="2016-10" db="EMBL/GenBank/DDBJ databases">
        <authorList>
            <person name="de Groot N.N."/>
        </authorList>
    </citation>
    <scope>NUCLEOTIDE SEQUENCE [LARGE SCALE GENOMIC DNA]</scope>
    <source>
        <strain evidence="2 3">DSM 23842</strain>
    </source>
</reference>
<dbReference type="OrthoDB" id="1404523at2"/>
<dbReference type="RefSeq" id="WP_092136000.1">
    <property type="nucleotide sequence ID" value="NZ_FNQK01000019.1"/>
</dbReference>
<evidence type="ECO:0000259" key="1">
    <source>
        <dbReference type="Pfam" id="PF13723"/>
    </source>
</evidence>
<keyword evidence="3" id="KW-1185">Reference proteome</keyword>
<dbReference type="InterPro" id="IPR014030">
    <property type="entry name" value="Ketoacyl_synth_N"/>
</dbReference>
<gene>
    <name evidence="2" type="ORF">SAMN04487990_11932</name>
</gene>
<sequence>MKPCYIYSAVSISAQHTFDSGLGLLEPLALQPNKVNAHHPLYKSYIPPAALRRMATGVKMGVTAGKKALENANIIQPDAIVIGTGMGCIEDTETFLNAIIKNDEAYLTPTAFIQSTHNTVGAQIALGLQCKAYNNTYVHGALSFESALLDGLLQVEDDSASTVLVGGLDELGKEFIDYIDLIEDKNEGITVPFSEGASFFVLGAIKQQHAVQLKAIKTFSALTLENVRSVFMAFLKENACPPETIDALILGHNGSKYDHYYTEAASCFPKTTVQLKYKQCIGEYFTASAFGLYLGVTLLKNQDLPSLLTCGDTPKKPLKISIIYNQYNGRDHSLILLSL</sequence>
<accession>A0A1H4CCT2</accession>
<dbReference type="Pfam" id="PF13723">
    <property type="entry name" value="Ketoacyl-synt_2"/>
    <property type="match status" value="1"/>
</dbReference>